<sequence length="107" mass="12962">MNLTPEERTRLENRKEAARVKLKTIYPIYCSLKEELLKWEKLYTKNYVRFIESDEALSYDKIGEYKVLQVRRKKEREEKKFDEIINTLDTEGICKLIQKLEDKKGEE</sequence>
<accession>A0A0F9AJ32</accession>
<dbReference type="EMBL" id="LAZR01042500">
    <property type="protein sequence ID" value="KKL09395.1"/>
    <property type="molecule type" value="Genomic_DNA"/>
</dbReference>
<reference evidence="1" key="1">
    <citation type="journal article" date="2015" name="Nature">
        <title>Complex archaea that bridge the gap between prokaryotes and eukaryotes.</title>
        <authorList>
            <person name="Spang A."/>
            <person name="Saw J.H."/>
            <person name="Jorgensen S.L."/>
            <person name="Zaremba-Niedzwiedzka K."/>
            <person name="Martijn J."/>
            <person name="Lind A.E."/>
            <person name="van Eijk R."/>
            <person name="Schleper C."/>
            <person name="Guy L."/>
            <person name="Ettema T.J."/>
        </authorList>
    </citation>
    <scope>NUCLEOTIDE SEQUENCE</scope>
</reference>
<proteinExistence type="predicted"/>
<evidence type="ECO:0000313" key="1">
    <source>
        <dbReference type="EMBL" id="KKL09395.1"/>
    </source>
</evidence>
<comment type="caution">
    <text evidence="1">The sequence shown here is derived from an EMBL/GenBank/DDBJ whole genome shotgun (WGS) entry which is preliminary data.</text>
</comment>
<protein>
    <recommendedName>
        <fullName evidence="2">Phage protein</fullName>
    </recommendedName>
</protein>
<evidence type="ECO:0008006" key="2">
    <source>
        <dbReference type="Google" id="ProtNLM"/>
    </source>
</evidence>
<organism evidence="1">
    <name type="scientific">marine sediment metagenome</name>
    <dbReference type="NCBI Taxonomy" id="412755"/>
    <lineage>
        <taxon>unclassified sequences</taxon>
        <taxon>metagenomes</taxon>
        <taxon>ecological metagenomes</taxon>
    </lineage>
</organism>
<gene>
    <name evidence="1" type="ORF">LCGC14_2566300</name>
</gene>
<dbReference type="AlphaFoldDB" id="A0A0F9AJ32"/>
<name>A0A0F9AJ32_9ZZZZ</name>